<dbReference type="EMBL" id="SLZU01000003">
    <property type="protein sequence ID" value="TCS65712.1"/>
    <property type="molecule type" value="Genomic_DNA"/>
</dbReference>
<protein>
    <recommendedName>
        <fullName evidence="4">Lipoprotein</fullName>
    </recommendedName>
</protein>
<keyword evidence="1" id="KW-0732">Signal</keyword>
<feature type="chain" id="PRO_5020744585" description="Lipoprotein" evidence="1">
    <location>
        <begin position="22"/>
        <end position="46"/>
    </location>
</feature>
<proteinExistence type="predicted"/>
<evidence type="ECO:0000256" key="1">
    <source>
        <dbReference type="SAM" id="SignalP"/>
    </source>
</evidence>
<comment type="caution">
    <text evidence="2">The sequence shown here is derived from an EMBL/GenBank/DDBJ whole genome shotgun (WGS) entry which is preliminary data.</text>
</comment>
<accession>A0A4R3JI81</accession>
<gene>
    <name evidence="2" type="ORF">EDD52_103128</name>
</gene>
<evidence type="ECO:0000313" key="3">
    <source>
        <dbReference type="Proteomes" id="UP000295696"/>
    </source>
</evidence>
<keyword evidence="3" id="KW-1185">Reference proteome</keyword>
<feature type="signal peptide" evidence="1">
    <location>
        <begin position="1"/>
        <end position="21"/>
    </location>
</feature>
<evidence type="ECO:0008006" key="4">
    <source>
        <dbReference type="Google" id="ProtNLM"/>
    </source>
</evidence>
<reference evidence="2 3" key="1">
    <citation type="submission" date="2019-03" db="EMBL/GenBank/DDBJ databases">
        <title>Genomic Encyclopedia of Type Strains, Phase IV (KMG-IV): sequencing the most valuable type-strain genomes for metagenomic binning, comparative biology and taxonomic classification.</title>
        <authorList>
            <person name="Goeker M."/>
        </authorList>
    </citation>
    <scope>NUCLEOTIDE SEQUENCE [LARGE SCALE GENOMIC DNA]</scope>
    <source>
        <strain evidence="2 3">DSM 104836</strain>
    </source>
</reference>
<dbReference type="RefSeq" id="WP_165907473.1">
    <property type="nucleotide sequence ID" value="NZ_SLZU01000003.1"/>
</dbReference>
<sequence>MSKSIKLIALFSFVAAISACAPKQEEVVMVDPEPISSEPTYTGKYK</sequence>
<dbReference type="PROSITE" id="PS51257">
    <property type="entry name" value="PROKAR_LIPOPROTEIN"/>
    <property type="match status" value="1"/>
</dbReference>
<dbReference type="Proteomes" id="UP000295696">
    <property type="component" value="Unassembled WGS sequence"/>
</dbReference>
<evidence type="ECO:0000313" key="2">
    <source>
        <dbReference type="EMBL" id="TCS65712.1"/>
    </source>
</evidence>
<name>A0A4R3JI81_9RHOB</name>
<organism evidence="2 3">
    <name type="scientific">Primorskyibacter sedentarius</name>
    <dbReference type="NCBI Taxonomy" id="745311"/>
    <lineage>
        <taxon>Bacteria</taxon>
        <taxon>Pseudomonadati</taxon>
        <taxon>Pseudomonadota</taxon>
        <taxon>Alphaproteobacteria</taxon>
        <taxon>Rhodobacterales</taxon>
        <taxon>Roseobacteraceae</taxon>
        <taxon>Primorskyibacter</taxon>
    </lineage>
</organism>
<dbReference type="AlphaFoldDB" id="A0A4R3JI81"/>